<keyword evidence="6 7" id="KW-0472">Membrane</keyword>
<dbReference type="InterPro" id="IPR049278">
    <property type="entry name" value="MS_channel_C"/>
</dbReference>
<dbReference type="Gene3D" id="3.30.70.100">
    <property type="match status" value="1"/>
</dbReference>
<feature type="transmembrane region" description="Helical" evidence="7">
    <location>
        <begin position="253"/>
        <end position="276"/>
    </location>
</feature>
<dbReference type="GO" id="GO:0008381">
    <property type="term" value="F:mechanosensitive monoatomic ion channel activity"/>
    <property type="evidence" value="ECO:0007669"/>
    <property type="project" value="UniProtKB-ARBA"/>
</dbReference>
<dbReference type="SUPFAM" id="SSF82689">
    <property type="entry name" value="Mechanosensitive channel protein MscS (YggB), C-terminal domain"/>
    <property type="match status" value="1"/>
</dbReference>
<sequence>MFRRLFRSIGAILVRWRWTKLYLVALLLAWLGLQLWAIPASAGEENPLKPIDTASPRTTLQGFIEFMNKGYGTGVGVTQSYLASSELYLRPEDISTIQGSFHYQEAAQRVLDLSELPPATVHESARRLAIQLKEVLDRIDLPPVESIPDAQAMATAEFKRWTLPNSEIQIRRVETGPRAGEYLFTPETLSRLPEFYAKVKDLPYKPGASVGWYDFSSYSPAGVALALHRIVPSRWLIDSPQHRVWTSFLDQPMWRWFGIVAVLGAGLAVVLLCFRFSRYWASRSPSAERWAGLLRPLSLVIVTPVAALILAEVLRISGTVYAAVTPSLWTLYFLALTWMVWAVGGAVAESVISWEKLRKTSIDSQLIRLVLRLLTIIVAIAILVTGADRIGLPAYSVIAGLGVGGLAVALAAQQTLANLLGSLIIMFEKPFAIGHLIKVQSIEGIVENVGFRSTRIRTPQNSLVTIPSSQLVNSTVDNMELREYRQVKTVLNLTYDTPVEKIEDFIEGIKHILATHPDTRKDNFQVFLYEFGPHSLDILLNFFLKVPDRAAELIARQRILLDILRLADMQRVRFAFPTQTLHIESVPEEKPTIETQGSFENKCPP</sequence>
<dbReference type="AlphaFoldDB" id="A0A7U7GC50"/>
<evidence type="ECO:0000256" key="2">
    <source>
        <dbReference type="ARBA" id="ARBA00008017"/>
    </source>
</evidence>
<dbReference type="Proteomes" id="UP000019184">
    <property type="component" value="Unassembled WGS sequence"/>
</dbReference>
<dbReference type="PANTHER" id="PTHR43634:SF2">
    <property type="entry name" value="LOW CONDUCTANCE MECHANOSENSITIVE CHANNEL YNAI"/>
    <property type="match status" value="1"/>
</dbReference>
<protein>
    <submittedName>
        <fullName evidence="10">MscS Mechanosensitive ion channel</fullName>
    </submittedName>
</protein>
<dbReference type="OrthoDB" id="9775207at2"/>
<comment type="caution">
    <text evidence="10">The sequence shown here is derived from an EMBL/GenBank/DDBJ whole genome shotgun (WGS) entry which is preliminary data.</text>
</comment>
<feature type="domain" description="Mechanosensitive ion channel MscS" evidence="8">
    <location>
        <begin position="415"/>
        <end position="479"/>
    </location>
</feature>
<dbReference type="SUPFAM" id="SSF50182">
    <property type="entry name" value="Sm-like ribonucleoproteins"/>
    <property type="match status" value="1"/>
</dbReference>
<comment type="similarity">
    <text evidence="2">Belongs to the MscS (TC 1.A.23) family.</text>
</comment>
<dbReference type="Pfam" id="PF00924">
    <property type="entry name" value="MS_channel_2nd"/>
    <property type="match status" value="1"/>
</dbReference>
<evidence type="ECO:0000256" key="3">
    <source>
        <dbReference type="ARBA" id="ARBA00022475"/>
    </source>
</evidence>
<reference evidence="10 11" key="1">
    <citation type="journal article" date="2014" name="ISME J.">
        <title>Candidatus Competibacter-lineage genomes retrieved from metagenomes reveal functional metabolic diversity.</title>
        <authorList>
            <person name="McIlroy S.J."/>
            <person name="Albertsen M."/>
            <person name="Andresen E.K."/>
            <person name="Saunders A.M."/>
            <person name="Kristiansen R."/>
            <person name="Stokholm-Bjerregaard M."/>
            <person name="Nielsen K.L."/>
            <person name="Nielsen P.H."/>
        </authorList>
    </citation>
    <scope>NUCLEOTIDE SEQUENCE [LARGE SCALE GENOMIC DNA]</scope>
    <source>
        <strain evidence="10 11">Run_B_J11</strain>
    </source>
</reference>
<feature type="transmembrane region" description="Helical" evidence="7">
    <location>
        <begin position="329"/>
        <end position="348"/>
    </location>
</feature>
<dbReference type="PANTHER" id="PTHR43634">
    <property type="entry name" value="OW CONDUCTANCE MECHANOSENSITIVE CHANNEL"/>
    <property type="match status" value="1"/>
</dbReference>
<feature type="transmembrane region" description="Helical" evidence="7">
    <location>
        <begin position="393"/>
        <end position="412"/>
    </location>
</feature>
<dbReference type="InterPro" id="IPR023408">
    <property type="entry name" value="MscS_beta-dom_sf"/>
</dbReference>
<keyword evidence="4 7" id="KW-0812">Transmembrane</keyword>
<gene>
    <name evidence="10" type="ORF">BN874_240003</name>
</gene>
<evidence type="ECO:0000259" key="8">
    <source>
        <dbReference type="Pfam" id="PF00924"/>
    </source>
</evidence>
<evidence type="ECO:0000256" key="4">
    <source>
        <dbReference type="ARBA" id="ARBA00022692"/>
    </source>
</evidence>
<evidence type="ECO:0000256" key="5">
    <source>
        <dbReference type="ARBA" id="ARBA00022989"/>
    </source>
</evidence>
<accession>A0A7U7GC50</accession>
<dbReference type="InterPro" id="IPR010920">
    <property type="entry name" value="LSM_dom_sf"/>
</dbReference>
<proteinExistence type="inferred from homology"/>
<dbReference type="InterPro" id="IPR045042">
    <property type="entry name" value="YnaI-like"/>
</dbReference>
<dbReference type="EMBL" id="CBTK010000157">
    <property type="protein sequence ID" value="CDH45432.1"/>
    <property type="molecule type" value="Genomic_DNA"/>
</dbReference>
<dbReference type="Pfam" id="PF21082">
    <property type="entry name" value="MS_channel_3rd"/>
    <property type="match status" value="1"/>
</dbReference>
<dbReference type="GO" id="GO:0005886">
    <property type="term" value="C:plasma membrane"/>
    <property type="evidence" value="ECO:0007669"/>
    <property type="project" value="UniProtKB-SubCell"/>
</dbReference>
<evidence type="ECO:0000313" key="10">
    <source>
        <dbReference type="EMBL" id="CDH45432.1"/>
    </source>
</evidence>
<evidence type="ECO:0000256" key="6">
    <source>
        <dbReference type="ARBA" id="ARBA00023136"/>
    </source>
</evidence>
<evidence type="ECO:0000259" key="9">
    <source>
        <dbReference type="Pfam" id="PF21082"/>
    </source>
</evidence>
<dbReference type="InterPro" id="IPR011066">
    <property type="entry name" value="MscS_channel_C_sf"/>
</dbReference>
<feature type="transmembrane region" description="Helical" evidence="7">
    <location>
        <begin position="297"/>
        <end position="317"/>
    </location>
</feature>
<dbReference type="Gene3D" id="1.10.287.1260">
    <property type="match status" value="1"/>
</dbReference>
<feature type="transmembrane region" description="Helical" evidence="7">
    <location>
        <begin position="369"/>
        <end position="387"/>
    </location>
</feature>
<name>A0A7U7GC50_9GAMM</name>
<dbReference type="InterPro" id="IPR011014">
    <property type="entry name" value="MscS_channel_TM-2"/>
</dbReference>
<comment type="subcellular location">
    <subcellularLocation>
        <location evidence="1">Cell membrane</location>
        <topology evidence="1">Multi-pass membrane protein</topology>
    </subcellularLocation>
</comment>
<keyword evidence="5 7" id="KW-1133">Transmembrane helix</keyword>
<evidence type="ECO:0000256" key="7">
    <source>
        <dbReference type="SAM" id="Phobius"/>
    </source>
</evidence>
<keyword evidence="11" id="KW-1185">Reference proteome</keyword>
<feature type="domain" description="Mechanosensitive ion channel MscS C-terminal" evidence="9">
    <location>
        <begin position="487"/>
        <end position="565"/>
    </location>
</feature>
<evidence type="ECO:0000313" key="11">
    <source>
        <dbReference type="Proteomes" id="UP000019184"/>
    </source>
</evidence>
<dbReference type="InterPro" id="IPR006685">
    <property type="entry name" value="MscS_channel_2nd"/>
</dbReference>
<dbReference type="SUPFAM" id="SSF82861">
    <property type="entry name" value="Mechanosensitive channel protein MscS (YggB), transmembrane region"/>
    <property type="match status" value="1"/>
</dbReference>
<dbReference type="Gene3D" id="2.30.30.60">
    <property type="match status" value="1"/>
</dbReference>
<organism evidence="10 11">
    <name type="scientific">Candidatus Contendobacter odensis Run_B_J11</name>
    <dbReference type="NCBI Taxonomy" id="1400861"/>
    <lineage>
        <taxon>Bacteria</taxon>
        <taxon>Pseudomonadati</taxon>
        <taxon>Pseudomonadota</taxon>
        <taxon>Gammaproteobacteria</taxon>
        <taxon>Candidatus Competibacteraceae</taxon>
        <taxon>Candidatus Contendibacter</taxon>
    </lineage>
</organism>
<keyword evidence="3" id="KW-1003">Cell membrane</keyword>
<evidence type="ECO:0000256" key="1">
    <source>
        <dbReference type="ARBA" id="ARBA00004651"/>
    </source>
</evidence>